<dbReference type="InterPro" id="IPR026881">
    <property type="entry name" value="WYL_dom"/>
</dbReference>
<dbReference type="PANTHER" id="PTHR34580">
    <property type="match status" value="1"/>
</dbReference>
<dbReference type="SUPFAM" id="SSF46785">
    <property type="entry name" value="Winged helix' DNA-binding domain"/>
    <property type="match status" value="1"/>
</dbReference>
<dbReference type="InterPro" id="IPR013196">
    <property type="entry name" value="HTH_11"/>
</dbReference>
<keyword evidence="1" id="KW-0805">Transcription regulation</keyword>
<dbReference type="InterPro" id="IPR036388">
    <property type="entry name" value="WH-like_DNA-bd_sf"/>
</dbReference>
<dbReference type="InterPro" id="IPR036390">
    <property type="entry name" value="WH_DNA-bd_sf"/>
</dbReference>
<comment type="caution">
    <text evidence="4">The sequence shown here is derived from an EMBL/GenBank/DDBJ whole genome shotgun (WGS) entry which is preliminary data.</text>
</comment>
<evidence type="ECO:0000259" key="3">
    <source>
        <dbReference type="PROSITE" id="PS51000"/>
    </source>
</evidence>
<evidence type="ECO:0000313" key="5">
    <source>
        <dbReference type="Proteomes" id="UP001596989"/>
    </source>
</evidence>
<keyword evidence="2" id="KW-0804">Transcription</keyword>
<organism evidence="4 5">
    <name type="scientific">Paenibacillus chungangensis</name>
    <dbReference type="NCBI Taxonomy" id="696535"/>
    <lineage>
        <taxon>Bacteria</taxon>
        <taxon>Bacillati</taxon>
        <taxon>Bacillota</taxon>
        <taxon>Bacilli</taxon>
        <taxon>Bacillales</taxon>
        <taxon>Paenibacillaceae</taxon>
        <taxon>Paenibacillus</taxon>
    </lineage>
</organism>
<dbReference type="InterPro" id="IPR001034">
    <property type="entry name" value="DeoR_HTH"/>
</dbReference>
<evidence type="ECO:0000256" key="1">
    <source>
        <dbReference type="ARBA" id="ARBA00023015"/>
    </source>
</evidence>
<dbReference type="PROSITE" id="PS52050">
    <property type="entry name" value="WYL"/>
    <property type="match status" value="1"/>
</dbReference>
<evidence type="ECO:0000256" key="2">
    <source>
        <dbReference type="ARBA" id="ARBA00023163"/>
    </source>
</evidence>
<dbReference type="Proteomes" id="UP001596989">
    <property type="component" value="Unassembled WGS sequence"/>
</dbReference>
<feature type="domain" description="HTH deoR-type" evidence="3">
    <location>
        <begin position="2"/>
        <end position="57"/>
    </location>
</feature>
<evidence type="ECO:0000313" key="4">
    <source>
        <dbReference type="EMBL" id="MFD0960111.1"/>
    </source>
</evidence>
<gene>
    <name evidence="4" type="ORF">ACFQ2I_11965</name>
</gene>
<sequence length="335" mass="37509">MRAGRLLSILLSLQNEGKLTTEQLADRLEVSSRTILRDMDELSGSGIPVYAERGSQGGWQLSEGYRTTLTGMQGDEVVALLLAGNSQLLNDLGKEKQREDALQKLLAAVSASARSDAAVAREKIHIDGAGWHQSGQSREAVPWLSIVQEAVWEERRLKLTYKRDGEESQRTVCPLGLVAKGSIWYLVAAVDEESERENGIDGSKLRTYRISRLVGAEKLPESFTPWHDFRLSEYWERSVASFKDSLPRYPGVVRVRLQDIERLAATRFVSVREQKPLGGEWVEARVQFETLESAREIALSFGAGLAVLSPPELRRAVADELAAALQWYREEMRLD</sequence>
<dbReference type="EMBL" id="JBHTJZ010000012">
    <property type="protein sequence ID" value="MFD0960111.1"/>
    <property type="molecule type" value="Genomic_DNA"/>
</dbReference>
<name>A0ABW3HRK2_9BACL</name>
<keyword evidence="5" id="KW-1185">Reference proteome</keyword>
<dbReference type="Pfam" id="PF08279">
    <property type="entry name" value="HTH_11"/>
    <property type="match status" value="1"/>
</dbReference>
<dbReference type="Pfam" id="PF13280">
    <property type="entry name" value="WYL"/>
    <property type="match status" value="1"/>
</dbReference>
<dbReference type="InterPro" id="IPR057727">
    <property type="entry name" value="WCX_dom"/>
</dbReference>
<dbReference type="PANTHER" id="PTHR34580:SF1">
    <property type="entry name" value="PROTEIN PAFC"/>
    <property type="match status" value="1"/>
</dbReference>
<dbReference type="Pfam" id="PF25583">
    <property type="entry name" value="WCX"/>
    <property type="match status" value="1"/>
</dbReference>
<protein>
    <submittedName>
        <fullName evidence="4">Helix-turn-helix transcriptional regulator</fullName>
    </submittedName>
</protein>
<dbReference type="Gene3D" id="1.10.10.10">
    <property type="entry name" value="Winged helix-like DNA-binding domain superfamily/Winged helix DNA-binding domain"/>
    <property type="match status" value="1"/>
</dbReference>
<dbReference type="PROSITE" id="PS51000">
    <property type="entry name" value="HTH_DEOR_2"/>
    <property type="match status" value="1"/>
</dbReference>
<accession>A0ABW3HRK2</accession>
<reference evidence="5" key="1">
    <citation type="journal article" date="2019" name="Int. J. Syst. Evol. Microbiol.">
        <title>The Global Catalogue of Microorganisms (GCM) 10K type strain sequencing project: providing services to taxonomists for standard genome sequencing and annotation.</title>
        <authorList>
            <consortium name="The Broad Institute Genomics Platform"/>
            <consortium name="The Broad Institute Genome Sequencing Center for Infectious Disease"/>
            <person name="Wu L."/>
            <person name="Ma J."/>
        </authorList>
    </citation>
    <scope>NUCLEOTIDE SEQUENCE [LARGE SCALE GENOMIC DNA]</scope>
    <source>
        <strain evidence="5">CCUG 59129</strain>
    </source>
</reference>
<dbReference type="RefSeq" id="WP_377564450.1">
    <property type="nucleotide sequence ID" value="NZ_JBHTJZ010000012.1"/>
</dbReference>
<proteinExistence type="predicted"/>
<dbReference type="InterPro" id="IPR051534">
    <property type="entry name" value="CBASS_pafABC_assoc_protein"/>
</dbReference>